<gene>
    <name evidence="1" type="ORF">ROR02_20780</name>
</gene>
<keyword evidence="2" id="KW-1185">Reference proteome</keyword>
<dbReference type="Proteomes" id="UP000321567">
    <property type="component" value="Unassembled WGS sequence"/>
</dbReference>
<dbReference type="OrthoDB" id="8457063at2"/>
<reference evidence="1 2" key="1">
    <citation type="submission" date="2019-07" db="EMBL/GenBank/DDBJ databases">
        <title>Whole genome shotgun sequence of Rhodospirillum oryzae NBRC 107573.</title>
        <authorList>
            <person name="Hosoyama A."/>
            <person name="Uohara A."/>
            <person name="Ohji S."/>
            <person name="Ichikawa N."/>
        </authorList>
    </citation>
    <scope>NUCLEOTIDE SEQUENCE [LARGE SCALE GENOMIC DNA]</scope>
    <source>
        <strain evidence="1 2">NBRC 107573</strain>
    </source>
</reference>
<protein>
    <submittedName>
        <fullName evidence="1">Uncharacterized protein</fullName>
    </submittedName>
</protein>
<sequence>MATLSDLITQREELRYLRAQGTRSVEVEGRRVEYRSDAEMAAALAALDREIAAAQSPGPVTQIRFLTTRGV</sequence>
<evidence type="ECO:0000313" key="1">
    <source>
        <dbReference type="EMBL" id="GEO81947.1"/>
    </source>
</evidence>
<dbReference type="AlphaFoldDB" id="A0A512H905"/>
<dbReference type="NCBIfam" id="NF047331">
    <property type="entry name" value="phage_HTJ"/>
    <property type="match status" value="1"/>
</dbReference>
<proteinExistence type="predicted"/>
<comment type="caution">
    <text evidence="1">The sequence shown here is derived from an EMBL/GenBank/DDBJ whole genome shotgun (WGS) entry which is preliminary data.</text>
</comment>
<name>A0A512H905_9PROT</name>
<organism evidence="1 2">
    <name type="scientific">Pararhodospirillum oryzae</name>
    <dbReference type="NCBI Taxonomy" id="478448"/>
    <lineage>
        <taxon>Bacteria</taxon>
        <taxon>Pseudomonadati</taxon>
        <taxon>Pseudomonadota</taxon>
        <taxon>Alphaproteobacteria</taxon>
        <taxon>Rhodospirillales</taxon>
        <taxon>Rhodospirillaceae</taxon>
        <taxon>Pararhodospirillum</taxon>
    </lineage>
</organism>
<dbReference type="EMBL" id="BJZO01000054">
    <property type="protein sequence ID" value="GEO81947.1"/>
    <property type="molecule type" value="Genomic_DNA"/>
</dbReference>
<accession>A0A512H905</accession>
<evidence type="ECO:0000313" key="2">
    <source>
        <dbReference type="Proteomes" id="UP000321567"/>
    </source>
</evidence>